<evidence type="ECO:0000313" key="4">
    <source>
        <dbReference type="Proteomes" id="UP000279236"/>
    </source>
</evidence>
<sequence length="194" mass="20818">MAPFCHSATAHTILRTVSNAPLKVNVGRDGSNVVLVSRMVDQTKNNILAGVLSTVLIFPALLIVVIGVLFLRRGQPQDGFKGWTSSKCFTVCGIWARPRSPSKGDDCSVAEGNSTASTLPMYAPAAGKQVCEPQANPPDDTNLTMPTRPSNIPSVMAPRFIRGLSPVPEEEEFAHIGDVENAAPNVRYHTQIPL</sequence>
<dbReference type="EMBL" id="RSCE01000011">
    <property type="protein sequence ID" value="RSH79004.1"/>
    <property type="molecule type" value="Genomic_DNA"/>
</dbReference>
<protein>
    <submittedName>
        <fullName evidence="3">Uncharacterized protein</fullName>
    </submittedName>
</protein>
<keyword evidence="2" id="KW-0812">Transmembrane</keyword>
<dbReference type="AlphaFoldDB" id="A0A427XJR7"/>
<keyword evidence="2" id="KW-0472">Membrane</keyword>
<evidence type="ECO:0000256" key="2">
    <source>
        <dbReference type="SAM" id="Phobius"/>
    </source>
</evidence>
<feature type="region of interest" description="Disordered" evidence="1">
    <location>
        <begin position="130"/>
        <end position="151"/>
    </location>
</feature>
<feature type="compositionally biased region" description="Polar residues" evidence="1">
    <location>
        <begin position="139"/>
        <end position="151"/>
    </location>
</feature>
<evidence type="ECO:0000313" key="3">
    <source>
        <dbReference type="EMBL" id="RSH79004.1"/>
    </source>
</evidence>
<proteinExistence type="predicted"/>
<organism evidence="3 4">
    <name type="scientific">Apiotrichum porosum</name>
    <dbReference type="NCBI Taxonomy" id="105984"/>
    <lineage>
        <taxon>Eukaryota</taxon>
        <taxon>Fungi</taxon>
        <taxon>Dikarya</taxon>
        <taxon>Basidiomycota</taxon>
        <taxon>Agaricomycotina</taxon>
        <taxon>Tremellomycetes</taxon>
        <taxon>Trichosporonales</taxon>
        <taxon>Trichosporonaceae</taxon>
        <taxon>Apiotrichum</taxon>
    </lineage>
</organism>
<feature type="transmembrane region" description="Helical" evidence="2">
    <location>
        <begin position="47"/>
        <end position="71"/>
    </location>
</feature>
<keyword evidence="2" id="KW-1133">Transmembrane helix</keyword>
<reference evidence="3 4" key="1">
    <citation type="submission" date="2018-11" db="EMBL/GenBank/DDBJ databases">
        <title>Genome sequence of Apiotrichum porosum DSM 27194.</title>
        <authorList>
            <person name="Aliyu H."/>
            <person name="Gorte O."/>
            <person name="Ochsenreither K."/>
        </authorList>
    </citation>
    <scope>NUCLEOTIDE SEQUENCE [LARGE SCALE GENOMIC DNA]</scope>
    <source>
        <strain evidence="3 4">DSM 27194</strain>
    </source>
</reference>
<dbReference type="GeneID" id="39586474"/>
<gene>
    <name evidence="3" type="ORF">EHS24_001931</name>
</gene>
<dbReference type="Proteomes" id="UP000279236">
    <property type="component" value="Unassembled WGS sequence"/>
</dbReference>
<comment type="caution">
    <text evidence="3">The sequence shown here is derived from an EMBL/GenBank/DDBJ whole genome shotgun (WGS) entry which is preliminary data.</text>
</comment>
<evidence type="ECO:0000256" key="1">
    <source>
        <dbReference type="SAM" id="MobiDB-lite"/>
    </source>
</evidence>
<keyword evidence="4" id="KW-1185">Reference proteome</keyword>
<accession>A0A427XJR7</accession>
<name>A0A427XJR7_9TREE</name>
<dbReference type="RefSeq" id="XP_028474151.1">
    <property type="nucleotide sequence ID" value="XM_028617688.1"/>
</dbReference>